<dbReference type="InterPro" id="IPR001853">
    <property type="entry name" value="DSBA-like_thioredoxin_dom"/>
</dbReference>
<comment type="caution">
    <text evidence="2">The sequence shown here is derived from an EMBL/GenBank/DDBJ whole genome shotgun (WGS) entry which is preliminary data.</text>
</comment>
<dbReference type="Gene3D" id="3.40.30.10">
    <property type="entry name" value="Glutaredoxin"/>
    <property type="match status" value="1"/>
</dbReference>
<dbReference type="PANTHER" id="PTHR13887:SF41">
    <property type="entry name" value="THIOREDOXIN SUPERFAMILY PROTEIN"/>
    <property type="match status" value="1"/>
</dbReference>
<dbReference type="CDD" id="cd03024">
    <property type="entry name" value="DsbA_FrnE"/>
    <property type="match status" value="1"/>
</dbReference>
<reference evidence="2" key="1">
    <citation type="submission" date="2021-02" db="EMBL/GenBank/DDBJ databases">
        <authorList>
            <person name="Vanwijnsberghe S."/>
        </authorList>
    </citation>
    <scope>NUCLEOTIDE SEQUENCE</scope>
    <source>
        <strain evidence="2">R-70211</strain>
    </source>
</reference>
<proteinExistence type="predicted"/>
<organism evidence="2 3">
    <name type="scientific">Paraburkholderia domus</name>
    <dbReference type="NCBI Taxonomy" id="2793075"/>
    <lineage>
        <taxon>Bacteria</taxon>
        <taxon>Pseudomonadati</taxon>
        <taxon>Pseudomonadota</taxon>
        <taxon>Betaproteobacteria</taxon>
        <taxon>Burkholderiales</taxon>
        <taxon>Burkholderiaceae</taxon>
        <taxon>Paraburkholderia</taxon>
    </lineage>
</organism>
<dbReference type="InterPro" id="IPR036249">
    <property type="entry name" value="Thioredoxin-like_sf"/>
</dbReference>
<accession>A0A9N8N524</accession>
<dbReference type="EMBL" id="CAJNAS010000024">
    <property type="protein sequence ID" value="CAE6953248.1"/>
    <property type="molecule type" value="Genomic_DNA"/>
</dbReference>
<evidence type="ECO:0000259" key="1">
    <source>
        <dbReference type="Pfam" id="PF01323"/>
    </source>
</evidence>
<name>A0A9N8N524_9BURK</name>
<dbReference type="PANTHER" id="PTHR13887">
    <property type="entry name" value="GLUTATHIONE S-TRANSFERASE KAPPA"/>
    <property type="match status" value="1"/>
</dbReference>
<keyword evidence="3" id="KW-1185">Reference proteome</keyword>
<dbReference type="SUPFAM" id="SSF52833">
    <property type="entry name" value="Thioredoxin-like"/>
    <property type="match status" value="1"/>
</dbReference>
<evidence type="ECO:0000313" key="3">
    <source>
        <dbReference type="Proteomes" id="UP000675121"/>
    </source>
</evidence>
<dbReference type="RefSeq" id="WP_201086527.1">
    <property type="nucleotide sequence ID" value="NZ_CAJNAS010000024.1"/>
</dbReference>
<dbReference type="AlphaFoldDB" id="A0A9N8N524"/>
<feature type="domain" description="DSBA-like thioredoxin" evidence="1">
    <location>
        <begin position="43"/>
        <end position="246"/>
    </location>
</feature>
<dbReference type="Proteomes" id="UP000675121">
    <property type="component" value="Unassembled WGS sequence"/>
</dbReference>
<dbReference type="Pfam" id="PF01323">
    <property type="entry name" value="DSBA"/>
    <property type="match status" value="1"/>
</dbReference>
<protein>
    <recommendedName>
        <fullName evidence="1">DSBA-like thioredoxin domain-containing protein</fullName>
    </recommendedName>
</protein>
<evidence type="ECO:0000313" key="2">
    <source>
        <dbReference type="EMBL" id="CAE6953248.1"/>
    </source>
</evidence>
<dbReference type="GO" id="GO:0016491">
    <property type="term" value="F:oxidoreductase activity"/>
    <property type="evidence" value="ECO:0007669"/>
    <property type="project" value="InterPro"/>
</dbReference>
<sequence length="255" mass="28102">MTSRNIHSMVCEQERMVCAVNVAEPGQTVREHVADSNKPFLEIEVFLDFICPWCLIGTRHLRTAIKRLTELRPEIEPRVVWRSVQLLPNTPLVGEPYHAFYLARLGGSEAVAARRAQLQQAGRPAGITFSFDHIPLLPNTAAAHRLLAYAYAHETEAKQAALVERLLTAFFVDCENIGDRGVLERLGLECGLSHDGLSEYVFSTGRYVGPDANPLPVDAHSVSGVPFMVFNGVHNLSGAYPADVIVEVMLESIGD</sequence>
<gene>
    <name evidence="2" type="ORF">R70211_06397</name>
</gene>